<feature type="transmembrane region" description="Helical" evidence="1">
    <location>
        <begin position="180"/>
        <end position="198"/>
    </location>
</feature>
<keyword evidence="1" id="KW-0812">Transmembrane</keyword>
<accession>A0A562ZVZ7</accession>
<evidence type="ECO:0000256" key="1">
    <source>
        <dbReference type="SAM" id="Phobius"/>
    </source>
</evidence>
<dbReference type="Proteomes" id="UP000318199">
    <property type="component" value="Unassembled WGS sequence"/>
</dbReference>
<proteinExistence type="predicted"/>
<name>A0A562ZVZ7_9BURK</name>
<feature type="transmembrane region" description="Helical" evidence="1">
    <location>
        <begin position="31"/>
        <end position="48"/>
    </location>
</feature>
<dbReference type="EMBL" id="VOBQ01000003">
    <property type="protein sequence ID" value="TWO72792.1"/>
    <property type="molecule type" value="Genomic_DNA"/>
</dbReference>
<dbReference type="AlphaFoldDB" id="A0A562ZVZ7"/>
<keyword evidence="1" id="KW-1133">Transmembrane helix</keyword>
<comment type="caution">
    <text evidence="2">The sequence shown here is derived from an EMBL/GenBank/DDBJ whole genome shotgun (WGS) entry which is preliminary data.</text>
</comment>
<organism evidence="2 3">
    <name type="scientific">Caenimonas sedimenti</name>
    <dbReference type="NCBI Taxonomy" id="2596921"/>
    <lineage>
        <taxon>Bacteria</taxon>
        <taxon>Pseudomonadati</taxon>
        <taxon>Pseudomonadota</taxon>
        <taxon>Betaproteobacteria</taxon>
        <taxon>Burkholderiales</taxon>
        <taxon>Comamonadaceae</taxon>
        <taxon>Caenimonas</taxon>
    </lineage>
</organism>
<reference evidence="2 3" key="1">
    <citation type="submission" date="2019-07" db="EMBL/GenBank/DDBJ databases">
        <title>Caenimonas sedimenti sp. nov., isolated from activated sludge.</title>
        <authorList>
            <person name="Xu J."/>
        </authorList>
    </citation>
    <scope>NUCLEOTIDE SEQUENCE [LARGE SCALE GENOMIC DNA]</scope>
    <source>
        <strain evidence="2 3">HX-9-20</strain>
    </source>
</reference>
<feature type="transmembrane region" description="Helical" evidence="1">
    <location>
        <begin position="60"/>
        <end position="77"/>
    </location>
</feature>
<dbReference type="Pfam" id="PF19540">
    <property type="entry name" value="DUF6064"/>
    <property type="match status" value="1"/>
</dbReference>
<feature type="transmembrane region" description="Helical" evidence="1">
    <location>
        <begin position="120"/>
        <end position="139"/>
    </location>
</feature>
<evidence type="ECO:0000313" key="2">
    <source>
        <dbReference type="EMBL" id="TWO72792.1"/>
    </source>
</evidence>
<sequence>MSEWWSYGLSDFLMFAPGTYWRFVELHNREYWPGPLVAGILGLAAWWITARQGPGGQRWMMLLLAAAWFWVGWAFYWDRLAQIHLAAPLLAGAALVQGALLVAVGLVPQHSEPRPISLRMRRASLAAALGAIVLYPWAGLLTGRPLAQAEVFGWMPDPTALGTLGLVFAVPALRLWQRGLLAVLPALFMLAGAVHHASMAQ</sequence>
<keyword evidence="3" id="KW-1185">Reference proteome</keyword>
<dbReference type="InterPro" id="IPR045708">
    <property type="entry name" value="DUF6064"/>
</dbReference>
<keyword evidence="1" id="KW-0472">Membrane</keyword>
<dbReference type="RefSeq" id="WP_145891395.1">
    <property type="nucleotide sequence ID" value="NZ_VOBQ01000003.1"/>
</dbReference>
<gene>
    <name evidence="2" type="ORF">FN976_04465</name>
</gene>
<feature type="transmembrane region" description="Helical" evidence="1">
    <location>
        <begin position="151"/>
        <end position="173"/>
    </location>
</feature>
<evidence type="ECO:0008006" key="4">
    <source>
        <dbReference type="Google" id="ProtNLM"/>
    </source>
</evidence>
<evidence type="ECO:0000313" key="3">
    <source>
        <dbReference type="Proteomes" id="UP000318199"/>
    </source>
</evidence>
<dbReference type="OrthoDB" id="581693at2"/>
<feature type="transmembrane region" description="Helical" evidence="1">
    <location>
        <begin position="83"/>
        <end position="108"/>
    </location>
</feature>
<protein>
    <recommendedName>
        <fullName evidence="4">MFS transporter permease</fullName>
    </recommendedName>
</protein>